<comment type="function">
    <text evidence="7">Catalyzes the specific phosphorylation of the 3-hydroxyl group of shikimic acid using ATP as a cosubstrate.</text>
</comment>
<comment type="pathway">
    <text evidence="7">Metabolic intermediate biosynthesis; chorismate biosynthesis; chorismate from D-erythrose 4-phosphate and phosphoenolpyruvate: step 5/7.</text>
</comment>
<evidence type="ECO:0000256" key="7">
    <source>
        <dbReference type="HAMAP-Rule" id="MF_00109"/>
    </source>
</evidence>
<evidence type="ECO:0000313" key="8">
    <source>
        <dbReference type="EMBL" id="RDU70355.1"/>
    </source>
</evidence>
<dbReference type="Gene3D" id="3.40.50.300">
    <property type="entry name" value="P-loop containing nucleotide triphosphate hydrolases"/>
    <property type="match status" value="1"/>
</dbReference>
<dbReference type="Pfam" id="PF01202">
    <property type="entry name" value="SKI"/>
    <property type="match status" value="1"/>
</dbReference>
<evidence type="ECO:0000256" key="6">
    <source>
        <dbReference type="ARBA" id="ARBA00023141"/>
    </source>
</evidence>
<comment type="caution">
    <text evidence="8">The sequence shown here is derived from an EMBL/GenBank/DDBJ whole genome shotgun (WGS) entry which is preliminary data.</text>
</comment>
<dbReference type="GO" id="GO:0004765">
    <property type="term" value="F:shikimate kinase activity"/>
    <property type="evidence" value="ECO:0007669"/>
    <property type="project" value="UniProtKB-UniRule"/>
</dbReference>
<evidence type="ECO:0000256" key="2">
    <source>
        <dbReference type="ARBA" id="ARBA00022679"/>
    </source>
</evidence>
<comment type="caution">
    <text evidence="7">Lacks conserved residue(s) required for the propagation of feature annotation.</text>
</comment>
<feature type="binding site" evidence="7">
    <location>
        <begin position="11"/>
        <end position="16"/>
    </location>
    <ligand>
        <name>ATP</name>
        <dbReference type="ChEBI" id="CHEBI:30616"/>
    </ligand>
</feature>
<feature type="binding site" evidence="7">
    <location>
        <position position="117"/>
    </location>
    <ligand>
        <name>ATP</name>
        <dbReference type="ChEBI" id="CHEBI:30616"/>
    </ligand>
</feature>
<dbReference type="PANTHER" id="PTHR21087">
    <property type="entry name" value="SHIKIMATE KINASE"/>
    <property type="match status" value="1"/>
</dbReference>
<comment type="cofactor">
    <cofactor evidence="7">
        <name>Mg(2+)</name>
        <dbReference type="ChEBI" id="CHEBI:18420"/>
    </cofactor>
    <text evidence="7">Binds 1 Mg(2+) ion per subunit.</text>
</comment>
<keyword evidence="7" id="KW-0460">Magnesium</keyword>
<dbReference type="InterPro" id="IPR027417">
    <property type="entry name" value="P-loop_NTPase"/>
</dbReference>
<keyword evidence="2 7" id="KW-0808">Transferase</keyword>
<feature type="binding site" evidence="7">
    <location>
        <position position="57"/>
    </location>
    <ligand>
        <name>substrate</name>
    </ligand>
</feature>
<dbReference type="PRINTS" id="PR01100">
    <property type="entry name" value="SHIKIMTKNASE"/>
</dbReference>
<dbReference type="GO" id="GO:0005829">
    <property type="term" value="C:cytosol"/>
    <property type="evidence" value="ECO:0007669"/>
    <property type="project" value="TreeGrafter"/>
</dbReference>
<comment type="catalytic activity">
    <reaction evidence="7">
        <text>shikimate + ATP = 3-phosphoshikimate + ADP + H(+)</text>
        <dbReference type="Rhea" id="RHEA:13121"/>
        <dbReference type="ChEBI" id="CHEBI:15378"/>
        <dbReference type="ChEBI" id="CHEBI:30616"/>
        <dbReference type="ChEBI" id="CHEBI:36208"/>
        <dbReference type="ChEBI" id="CHEBI:145989"/>
        <dbReference type="ChEBI" id="CHEBI:456216"/>
        <dbReference type="EC" id="2.7.1.71"/>
    </reaction>
</comment>
<dbReference type="GO" id="GO:0009423">
    <property type="term" value="P:chorismate biosynthetic process"/>
    <property type="evidence" value="ECO:0007669"/>
    <property type="project" value="UniProtKB-UniRule"/>
</dbReference>
<dbReference type="Proteomes" id="UP000257045">
    <property type="component" value="Unassembled WGS sequence"/>
</dbReference>
<gene>
    <name evidence="7" type="primary">aroK</name>
    <name evidence="8" type="ORF">CQA58_05850</name>
</gene>
<dbReference type="GO" id="GO:0008652">
    <property type="term" value="P:amino acid biosynthetic process"/>
    <property type="evidence" value="ECO:0007669"/>
    <property type="project" value="UniProtKB-KW"/>
</dbReference>
<feature type="binding site" evidence="7">
    <location>
        <position position="130"/>
    </location>
    <ligand>
        <name>substrate</name>
    </ligand>
</feature>
<evidence type="ECO:0000256" key="1">
    <source>
        <dbReference type="ARBA" id="ARBA00022605"/>
    </source>
</evidence>
<dbReference type="InterPro" id="IPR000623">
    <property type="entry name" value="Shikimate_kinase/TSH1"/>
</dbReference>
<dbReference type="SUPFAM" id="SSF52540">
    <property type="entry name" value="P-loop containing nucleoside triphosphate hydrolases"/>
    <property type="match status" value="1"/>
</dbReference>
<keyword evidence="7" id="KW-0963">Cytoplasm</keyword>
<dbReference type="EC" id="2.7.1.71" evidence="7"/>
<proteinExistence type="inferred from homology"/>
<feature type="binding site" evidence="7">
    <location>
        <position position="15"/>
    </location>
    <ligand>
        <name>Mg(2+)</name>
        <dbReference type="ChEBI" id="CHEBI:18420"/>
    </ligand>
</feature>
<sequence length="160" mass="18533">MKHLVLIGFMASGKSTLASSLSHSLSLPIFSSDTWISKQCGISIAEIFSLYGEREFREWEKRAFERIFEFEESYIIDCGGGFVLQNDVRRLGRVYYLQVGLDEIERRLSVGEESVKRPLSKEIKTLYIQREKLYQAQASKVVDNQKEGAIQEIIEDWRRS</sequence>
<evidence type="ECO:0000313" key="9">
    <source>
        <dbReference type="Proteomes" id="UP000257045"/>
    </source>
</evidence>
<dbReference type="InterPro" id="IPR031322">
    <property type="entry name" value="Shikimate/glucono_kinase"/>
</dbReference>
<keyword evidence="1 7" id="KW-0028">Amino-acid biosynthesis</keyword>
<comment type="subunit">
    <text evidence="7">Monomer.</text>
</comment>
<dbReference type="UniPathway" id="UPA00053">
    <property type="reaction ID" value="UER00088"/>
</dbReference>
<dbReference type="GO" id="GO:0009073">
    <property type="term" value="P:aromatic amino acid family biosynthetic process"/>
    <property type="evidence" value="ECO:0007669"/>
    <property type="project" value="UniProtKB-KW"/>
</dbReference>
<feature type="binding site" evidence="7">
    <location>
        <position position="80"/>
    </location>
    <ligand>
        <name>substrate</name>
    </ligand>
</feature>
<accession>A0A3D8IZM5</accession>
<keyword evidence="7" id="KW-0479">Metal-binding</keyword>
<dbReference type="HAMAP" id="MF_00109">
    <property type="entry name" value="Shikimate_kinase"/>
    <property type="match status" value="1"/>
</dbReference>
<evidence type="ECO:0000256" key="4">
    <source>
        <dbReference type="ARBA" id="ARBA00022777"/>
    </source>
</evidence>
<dbReference type="RefSeq" id="WP_115569790.1">
    <property type="nucleotide sequence ID" value="NZ_NXLV01000010.1"/>
</dbReference>
<protein>
    <recommendedName>
        <fullName evidence="7">Shikimate kinase</fullName>
        <shortName evidence="7">SK</shortName>
        <ecNumber evidence="7">2.7.1.71</ecNumber>
    </recommendedName>
</protein>
<dbReference type="GO" id="GO:0000287">
    <property type="term" value="F:magnesium ion binding"/>
    <property type="evidence" value="ECO:0007669"/>
    <property type="project" value="UniProtKB-UniRule"/>
</dbReference>
<comment type="similarity">
    <text evidence="7">Belongs to the shikimate kinase family.</text>
</comment>
<dbReference type="GO" id="GO:0005524">
    <property type="term" value="F:ATP binding"/>
    <property type="evidence" value="ECO:0007669"/>
    <property type="project" value="UniProtKB-UniRule"/>
</dbReference>
<keyword evidence="4 7" id="KW-0418">Kinase</keyword>
<name>A0A3D8IZM5_9HELI</name>
<keyword evidence="3 7" id="KW-0547">Nucleotide-binding</keyword>
<feature type="binding site" evidence="7">
    <location>
        <position position="33"/>
    </location>
    <ligand>
        <name>substrate</name>
    </ligand>
</feature>
<dbReference type="AlphaFoldDB" id="A0A3D8IZM5"/>
<evidence type="ECO:0000256" key="5">
    <source>
        <dbReference type="ARBA" id="ARBA00022840"/>
    </source>
</evidence>
<evidence type="ECO:0000256" key="3">
    <source>
        <dbReference type="ARBA" id="ARBA00022741"/>
    </source>
</evidence>
<reference evidence="8 9" key="1">
    <citation type="submission" date="2018-04" db="EMBL/GenBank/DDBJ databases">
        <title>Novel Campyloabacter and Helicobacter Species and Strains.</title>
        <authorList>
            <person name="Mannion A.J."/>
            <person name="Shen Z."/>
            <person name="Fox J.G."/>
        </authorList>
    </citation>
    <scope>NUCLEOTIDE SEQUENCE [LARGE SCALE GENOMIC DNA]</scope>
    <source>
        <strain evidence="8 9">MIT 04-9366</strain>
    </source>
</reference>
<comment type="subcellular location">
    <subcellularLocation>
        <location evidence="7">Cytoplasm</location>
    </subcellularLocation>
</comment>
<keyword evidence="9" id="KW-1185">Reference proteome</keyword>
<dbReference type="PANTHER" id="PTHR21087:SF16">
    <property type="entry name" value="SHIKIMATE KINASE 1, CHLOROPLASTIC"/>
    <property type="match status" value="1"/>
</dbReference>
<keyword evidence="5 7" id="KW-0067">ATP-binding</keyword>
<dbReference type="OrthoDB" id="9800332at2"/>
<dbReference type="EMBL" id="NXLV01000010">
    <property type="protein sequence ID" value="RDU70355.1"/>
    <property type="molecule type" value="Genomic_DNA"/>
</dbReference>
<keyword evidence="6 7" id="KW-0057">Aromatic amino acid biosynthesis</keyword>
<organism evidence="8 9">
    <name type="scientific">Helicobacter brantae</name>
    <dbReference type="NCBI Taxonomy" id="375927"/>
    <lineage>
        <taxon>Bacteria</taxon>
        <taxon>Pseudomonadati</taxon>
        <taxon>Campylobacterota</taxon>
        <taxon>Epsilonproteobacteria</taxon>
        <taxon>Campylobacterales</taxon>
        <taxon>Helicobacteraceae</taxon>
        <taxon>Helicobacter</taxon>
    </lineage>
</organism>